<gene>
    <name evidence="2" type="ORF">H4W80_003098</name>
</gene>
<dbReference type="RefSeq" id="WP_192785691.1">
    <property type="nucleotide sequence ID" value="NZ_JADBEK010000001.1"/>
</dbReference>
<dbReference type="EMBL" id="JADBEK010000001">
    <property type="protein sequence ID" value="MBE1584840.1"/>
    <property type="molecule type" value="Genomic_DNA"/>
</dbReference>
<dbReference type="Pfam" id="PF05448">
    <property type="entry name" value="AXE1"/>
    <property type="match status" value="1"/>
</dbReference>
<evidence type="ECO:0000313" key="2">
    <source>
        <dbReference type="EMBL" id="MBE1584840.1"/>
    </source>
</evidence>
<organism evidence="2 3">
    <name type="scientific">Nonomuraea angiospora</name>
    <dbReference type="NCBI Taxonomy" id="46172"/>
    <lineage>
        <taxon>Bacteria</taxon>
        <taxon>Bacillati</taxon>
        <taxon>Actinomycetota</taxon>
        <taxon>Actinomycetes</taxon>
        <taxon>Streptosporangiales</taxon>
        <taxon>Streptosporangiaceae</taxon>
        <taxon>Nonomuraea</taxon>
    </lineage>
</organism>
<feature type="domain" description="Acetyl xylan esterase" evidence="1">
    <location>
        <begin position="2"/>
        <end position="46"/>
    </location>
</feature>
<dbReference type="InterPro" id="IPR008391">
    <property type="entry name" value="AXE1_dom"/>
</dbReference>
<reference evidence="2 3" key="1">
    <citation type="submission" date="2020-10" db="EMBL/GenBank/DDBJ databases">
        <title>Sequencing the genomes of 1000 actinobacteria strains.</title>
        <authorList>
            <person name="Klenk H.-P."/>
        </authorList>
    </citation>
    <scope>NUCLEOTIDE SEQUENCE [LARGE SCALE GENOMIC DNA]</scope>
    <source>
        <strain evidence="2 3">DSM 43173</strain>
    </source>
</reference>
<sequence>MFVDMPLAQPCEYLPERAEPADFDAFWKCTLAEVRTHDLAPEFTRAGGRIFGME</sequence>
<dbReference type="InterPro" id="IPR029058">
    <property type="entry name" value="AB_hydrolase_fold"/>
</dbReference>
<evidence type="ECO:0000259" key="1">
    <source>
        <dbReference type="Pfam" id="PF05448"/>
    </source>
</evidence>
<proteinExistence type="predicted"/>
<evidence type="ECO:0000313" key="3">
    <source>
        <dbReference type="Proteomes" id="UP000633509"/>
    </source>
</evidence>
<accession>A0ABR9LW11</accession>
<name>A0ABR9LW11_9ACTN</name>
<protein>
    <submittedName>
        <fullName evidence="2">Cephalosporin-C deacetylase-like acetyl esterase</fullName>
    </submittedName>
</protein>
<keyword evidence="3" id="KW-1185">Reference proteome</keyword>
<dbReference type="Proteomes" id="UP000633509">
    <property type="component" value="Unassembled WGS sequence"/>
</dbReference>
<dbReference type="Gene3D" id="3.40.50.1820">
    <property type="entry name" value="alpha/beta hydrolase"/>
    <property type="match status" value="1"/>
</dbReference>
<comment type="caution">
    <text evidence="2">The sequence shown here is derived from an EMBL/GenBank/DDBJ whole genome shotgun (WGS) entry which is preliminary data.</text>
</comment>